<sequence length="83" mass="9634">MCICVNCHWIDRCKTYHAVERQHGVEHLTQSPDFQGNNPAIHIIVKDIPNQSSSIEWDVRSCESFREDEGKWLRLCPGKEIPT</sequence>
<keyword evidence="2" id="KW-1185">Reference proteome</keyword>
<dbReference type="STRING" id="93059.P9211_01551"/>
<dbReference type="Proteomes" id="UP000000788">
    <property type="component" value="Chromosome"/>
</dbReference>
<organism evidence="1 2">
    <name type="scientific">Prochlorococcus marinus (strain MIT 9211)</name>
    <dbReference type="NCBI Taxonomy" id="93059"/>
    <lineage>
        <taxon>Bacteria</taxon>
        <taxon>Bacillati</taxon>
        <taxon>Cyanobacteriota</taxon>
        <taxon>Cyanophyceae</taxon>
        <taxon>Synechococcales</taxon>
        <taxon>Prochlorococcaceae</taxon>
        <taxon>Prochlorococcus</taxon>
    </lineage>
</organism>
<protein>
    <submittedName>
        <fullName evidence="1">Putative Ycf34</fullName>
    </submittedName>
</protein>
<gene>
    <name evidence="1" type="primary">ycf34</name>
    <name evidence="1" type="ordered locus">P9211_01551</name>
</gene>
<dbReference type="KEGG" id="pmj:P9211_01551"/>
<dbReference type="AlphaFoldDB" id="A9BCZ8"/>
<dbReference type="eggNOG" id="ENOG5032S8W">
    <property type="taxonomic scope" value="Bacteria"/>
</dbReference>
<dbReference type="OrthoDB" id="487444at2"/>
<proteinExistence type="predicted"/>
<dbReference type="RefSeq" id="WP_012194711.1">
    <property type="nucleotide sequence ID" value="NC_009976.1"/>
</dbReference>
<accession>A9BCZ8</accession>
<evidence type="ECO:0000313" key="2">
    <source>
        <dbReference type="Proteomes" id="UP000000788"/>
    </source>
</evidence>
<dbReference type="HOGENOM" id="CLU_187113_0_0_3"/>
<reference evidence="1 2" key="1">
    <citation type="journal article" date="2007" name="PLoS Genet.">
        <title>Patterns and implications of gene gain and loss in the evolution of Prochlorococcus.</title>
        <authorList>
            <person name="Kettler G.C."/>
            <person name="Martiny A.C."/>
            <person name="Huang K."/>
            <person name="Zucker J."/>
            <person name="Coleman M.L."/>
            <person name="Rodrigue S."/>
            <person name="Chen F."/>
            <person name="Lapidus A."/>
            <person name="Ferriera S."/>
            <person name="Johnson J."/>
            <person name="Steglich C."/>
            <person name="Church G.M."/>
            <person name="Richardson P."/>
            <person name="Chisholm S.W."/>
        </authorList>
    </citation>
    <scope>NUCLEOTIDE SEQUENCE [LARGE SCALE GENOMIC DNA]</scope>
    <source>
        <strain evidence="2">MIT 9211</strain>
    </source>
</reference>
<evidence type="ECO:0000313" key="1">
    <source>
        <dbReference type="EMBL" id="ABX08086.1"/>
    </source>
</evidence>
<dbReference type="Pfam" id="PF10718">
    <property type="entry name" value="Ycf34"/>
    <property type="match status" value="1"/>
</dbReference>
<name>A9BCZ8_PROM4</name>
<dbReference type="InterPro" id="IPR019656">
    <property type="entry name" value="Uncharacterised_Ycf34"/>
</dbReference>
<dbReference type="EMBL" id="CP000878">
    <property type="protein sequence ID" value="ABX08086.1"/>
    <property type="molecule type" value="Genomic_DNA"/>
</dbReference>